<keyword evidence="2" id="KW-0479">Metal-binding</keyword>
<protein>
    <recommendedName>
        <fullName evidence="5">CENP-V/GFA domain-containing protein</fullName>
    </recommendedName>
</protein>
<feature type="domain" description="CENP-V/GFA" evidence="5">
    <location>
        <begin position="3"/>
        <end position="118"/>
    </location>
</feature>
<dbReference type="PROSITE" id="PS51891">
    <property type="entry name" value="CENP_V_GFA"/>
    <property type="match status" value="1"/>
</dbReference>
<dbReference type="RefSeq" id="WP_208949070.1">
    <property type="nucleotide sequence ID" value="NZ_CAJZAT010000231.1"/>
</dbReference>
<evidence type="ECO:0000313" key="7">
    <source>
        <dbReference type="Proteomes" id="UP000245712"/>
    </source>
</evidence>
<dbReference type="SUPFAM" id="SSF51316">
    <property type="entry name" value="Mss4-like"/>
    <property type="match status" value="1"/>
</dbReference>
<evidence type="ECO:0000256" key="2">
    <source>
        <dbReference type="ARBA" id="ARBA00022723"/>
    </source>
</evidence>
<evidence type="ECO:0000256" key="3">
    <source>
        <dbReference type="ARBA" id="ARBA00022833"/>
    </source>
</evidence>
<accession>A0ABX5K9T6</accession>
<dbReference type="EMBL" id="QEOB01000028">
    <property type="protein sequence ID" value="PVX71628.1"/>
    <property type="molecule type" value="Genomic_DNA"/>
</dbReference>
<evidence type="ECO:0000256" key="1">
    <source>
        <dbReference type="ARBA" id="ARBA00005495"/>
    </source>
</evidence>
<keyword evidence="4" id="KW-0456">Lyase</keyword>
<keyword evidence="3" id="KW-0862">Zinc</keyword>
<dbReference type="Proteomes" id="UP000245712">
    <property type="component" value="Unassembled WGS sequence"/>
</dbReference>
<name>A0ABX5K9T6_9BURK</name>
<dbReference type="InterPro" id="IPR011057">
    <property type="entry name" value="Mss4-like_sf"/>
</dbReference>
<evidence type="ECO:0000313" key="6">
    <source>
        <dbReference type="EMBL" id="PVX71628.1"/>
    </source>
</evidence>
<dbReference type="Pfam" id="PF04828">
    <property type="entry name" value="GFA"/>
    <property type="match status" value="1"/>
</dbReference>
<dbReference type="InterPro" id="IPR006913">
    <property type="entry name" value="CENP-V/GFA"/>
</dbReference>
<comment type="caution">
    <text evidence="6">The sequence shown here is derived from an EMBL/GenBank/DDBJ whole genome shotgun (WGS) entry which is preliminary data.</text>
</comment>
<comment type="similarity">
    <text evidence="1">Belongs to the Gfa family.</text>
</comment>
<dbReference type="Gene3D" id="3.90.1590.10">
    <property type="entry name" value="glutathione-dependent formaldehyde- activating enzyme (gfa)"/>
    <property type="match status" value="1"/>
</dbReference>
<dbReference type="PANTHER" id="PTHR33337:SF40">
    <property type="entry name" value="CENP-V_GFA DOMAIN-CONTAINING PROTEIN-RELATED"/>
    <property type="match status" value="1"/>
</dbReference>
<dbReference type="PANTHER" id="PTHR33337">
    <property type="entry name" value="GFA DOMAIN-CONTAINING PROTEIN"/>
    <property type="match status" value="1"/>
</dbReference>
<keyword evidence="7" id="KW-1185">Reference proteome</keyword>
<proteinExistence type="inferred from homology"/>
<organism evidence="6 7">
    <name type="scientific">Paraburkholderia unamae</name>
    <dbReference type="NCBI Taxonomy" id="219649"/>
    <lineage>
        <taxon>Bacteria</taxon>
        <taxon>Pseudomonadati</taxon>
        <taxon>Pseudomonadota</taxon>
        <taxon>Betaproteobacteria</taxon>
        <taxon>Burkholderiales</taxon>
        <taxon>Burkholderiaceae</taxon>
        <taxon>Paraburkholderia</taxon>
    </lineage>
</organism>
<evidence type="ECO:0000256" key="4">
    <source>
        <dbReference type="ARBA" id="ARBA00023239"/>
    </source>
</evidence>
<sequence length="136" mass="15195">MPLEGSCLCGAVRYEAARLSSPIGHCHCVTCRKAQGSAYASTARVMREDFRWLAGEDRLTRYESSEGKFRYFCSTCGSHLMAERPAQPHVILRVATLDDDPGARPAFHIWTSHDVPWLTDEGDTPHYAEWPTPPAT</sequence>
<reference evidence="6 7" key="1">
    <citation type="submission" date="2018-05" db="EMBL/GenBank/DDBJ databases">
        <title>Genomic Encyclopedia of Type Strains, Phase IV (KMG-V): Genome sequencing to study the core and pangenomes of soil and plant-associated prokaryotes.</title>
        <authorList>
            <person name="Whitman W."/>
        </authorList>
    </citation>
    <scope>NUCLEOTIDE SEQUENCE [LARGE SCALE GENOMIC DNA]</scope>
    <source>
        <strain evidence="6 7">SCZa-39</strain>
    </source>
</reference>
<evidence type="ECO:0000259" key="5">
    <source>
        <dbReference type="PROSITE" id="PS51891"/>
    </source>
</evidence>
<gene>
    <name evidence="6" type="ORF">C7402_12851</name>
</gene>